<evidence type="ECO:0000313" key="8">
    <source>
        <dbReference type="EMBL" id="KIR46206.1"/>
    </source>
</evidence>
<dbReference type="EMBL" id="KN847985">
    <property type="protein sequence ID" value="KIR46206.1"/>
    <property type="molecule type" value="Genomic_DNA"/>
</dbReference>
<evidence type="ECO:0000256" key="4">
    <source>
        <dbReference type="ARBA" id="ARBA00022701"/>
    </source>
</evidence>
<accession>A0A0D0VFH7</accession>
<feature type="compositionally biased region" description="Basic and acidic residues" evidence="6">
    <location>
        <begin position="700"/>
        <end position="725"/>
    </location>
</feature>
<comment type="subcellular location">
    <subcellularLocation>
        <location evidence="1">Cytoplasm</location>
        <location evidence="1">Cytoskeleton</location>
        <location evidence="1">Spindle</location>
    </subcellularLocation>
</comment>
<dbReference type="InterPro" id="IPR016024">
    <property type="entry name" value="ARM-type_fold"/>
</dbReference>
<protein>
    <recommendedName>
        <fullName evidence="7">CLASP N-terminal domain-containing protein</fullName>
    </recommendedName>
</protein>
<dbReference type="Gene3D" id="1.25.10.10">
    <property type="entry name" value="Leucine-rich Repeat Variant"/>
    <property type="match status" value="1"/>
</dbReference>
<keyword evidence="5" id="KW-0498">Mitosis</keyword>
<feature type="region of interest" description="Disordered" evidence="6">
    <location>
        <begin position="249"/>
        <end position="275"/>
    </location>
</feature>
<feature type="compositionally biased region" description="Basic and acidic residues" evidence="6">
    <location>
        <begin position="1047"/>
        <end position="1067"/>
    </location>
</feature>
<dbReference type="InterPro" id="IPR024395">
    <property type="entry name" value="CLASP_N_dom"/>
</dbReference>
<keyword evidence="3" id="KW-0132">Cell division</keyword>
<feature type="compositionally biased region" description="Basic and acidic residues" evidence="6">
    <location>
        <begin position="452"/>
        <end position="467"/>
    </location>
</feature>
<feature type="region of interest" description="Disordered" evidence="6">
    <location>
        <begin position="954"/>
        <end position="1131"/>
    </location>
</feature>
<feature type="compositionally biased region" description="Low complexity" evidence="6">
    <location>
        <begin position="1247"/>
        <end position="1271"/>
    </location>
</feature>
<name>A0A0D0VFH7_CRYGA</name>
<feature type="region of interest" description="Disordered" evidence="6">
    <location>
        <begin position="369"/>
        <end position="396"/>
    </location>
</feature>
<feature type="compositionally biased region" description="Basic and acidic residues" evidence="6">
    <location>
        <begin position="681"/>
        <end position="693"/>
    </location>
</feature>
<feature type="compositionally biased region" description="Low complexity" evidence="6">
    <location>
        <begin position="727"/>
        <end position="749"/>
    </location>
</feature>
<feature type="region of interest" description="Disordered" evidence="6">
    <location>
        <begin position="871"/>
        <end position="890"/>
    </location>
</feature>
<keyword evidence="4" id="KW-0493">Microtubule</keyword>
<feature type="compositionally biased region" description="Acidic residues" evidence="6">
    <location>
        <begin position="645"/>
        <end position="657"/>
    </location>
</feature>
<feature type="region of interest" description="Disordered" evidence="6">
    <location>
        <begin position="671"/>
        <end position="829"/>
    </location>
</feature>
<feature type="compositionally biased region" description="Basic and acidic residues" evidence="6">
    <location>
        <begin position="906"/>
        <end position="927"/>
    </location>
</feature>
<evidence type="ECO:0000256" key="1">
    <source>
        <dbReference type="ARBA" id="ARBA00004186"/>
    </source>
</evidence>
<feature type="compositionally biased region" description="Basic and acidic residues" evidence="6">
    <location>
        <begin position="1188"/>
        <end position="1205"/>
    </location>
</feature>
<reference evidence="8" key="1">
    <citation type="submission" date="2015-01" db="EMBL/GenBank/DDBJ databases">
        <title>The Genome Sequence of Cryptococcus gattii CA1280.</title>
        <authorList>
            <consortium name="The Broad Institute Genomics Platform"/>
            <person name="Cuomo C."/>
            <person name="Litvintseva A."/>
            <person name="Chen Y."/>
            <person name="Heitman J."/>
            <person name="Sun S."/>
            <person name="Springer D."/>
            <person name="Dromer F."/>
            <person name="Young S."/>
            <person name="Zeng Q."/>
            <person name="Gargeya S."/>
            <person name="Abouelleil A."/>
            <person name="Alvarado L."/>
            <person name="Chapman S.B."/>
            <person name="Gainer-Dewar J."/>
            <person name="Goldberg J."/>
            <person name="Griggs A."/>
            <person name="Gujja S."/>
            <person name="Hansen M."/>
            <person name="Howarth C."/>
            <person name="Imamovic A."/>
            <person name="Larimer J."/>
            <person name="Murphy C."/>
            <person name="Naylor J."/>
            <person name="Pearson M."/>
            <person name="Priest M."/>
            <person name="Roberts A."/>
            <person name="Saif S."/>
            <person name="Shea T."/>
            <person name="Sykes S."/>
            <person name="Wortman J."/>
            <person name="Nusbaum C."/>
            <person name="Birren B."/>
        </authorList>
    </citation>
    <scope>NUCLEOTIDE SEQUENCE [LARGE SCALE GENOMIC DNA]</scope>
    <source>
        <strain evidence="8">CA1280</strain>
    </source>
</reference>
<feature type="compositionally biased region" description="Basic and acidic residues" evidence="6">
    <location>
        <begin position="1151"/>
        <end position="1164"/>
    </location>
</feature>
<feature type="compositionally biased region" description="Low complexity" evidence="6">
    <location>
        <begin position="817"/>
        <end position="829"/>
    </location>
</feature>
<feature type="compositionally biased region" description="Polar residues" evidence="6">
    <location>
        <begin position="609"/>
        <end position="621"/>
    </location>
</feature>
<dbReference type="GO" id="GO:0005819">
    <property type="term" value="C:spindle"/>
    <property type="evidence" value="ECO:0007669"/>
    <property type="project" value="UniProtKB-SubCell"/>
</dbReference>
<dbReference type="Pfam" id="PF12348">
    <property type="entry name" value="CLASP_N"/>
    <property type="match status" value="1"/>
</dbReference>
<feature type="region of interest" description="Disordered" evidence="6">
    <location>
        <begin position="288"/>
        <end position="322"/>
    </location>
</feature>
<keyword evidence="5" id="KW-0131">Cell cycle</keyword>
<organism evidence="8">
    <name type="scientific">Cryptococcus bacillisporus CA1280</name>
    <dbReference type="NCBI Taxonomy" id="1296109"/>
    <lineage>
        <taxon>Eukaryota</taxon>
        <taxon>Fungi</taxon>
        <taxon>Dikarya</taxon>
        <taxon>Basidiomycota</taxon>
        <taxon>Agaricomycotina</taxon>
        <taxon>Tremellomycetes</taxon>
        <taxon>Tremellales</taxon>
        <taxon>Cryptococcaceae</taxon>
        <taxon>Cryptococcus</taxon>
        <taxon>Cryptococcus gattii species complex</taxon>
    </lineage>
</organism>
<feature type="compositionally biased region" description="Low complexity" evidence="6">
    <location>
        <begin position="596"/>
        <end position="608"/>
    </location>
</feature>
<feature type="compositionally biased region" description="Basic and acidic residues" evidence="6">
    <location>
        <begin position="1085"/>
        <end position="1099"/>
    </location>
</feature>
<proteinExistence type="inferred from homology"/>
<feature type="region of interest" description="Disordered" evidence="6">
    <location>
        <begin position="542"/>
        <end position="575"/>
    </location>
</feature>
<feature type="compositionally biased region" description="Low complexity" evidence="6">
    <location>
        <begin position="989"/>
        <end position="999"/>
    </location>
</feature>
<dbReference type="GO" id="GO:0051301">
    <property type="term" value="P:cell division"/>
    <property type="evidence" value="ECO:0007669"/>
    <property type="project" value="UniProtKB-KW"/>
</dbReference>
<evidence type="ECO:0000256" key="6">
    <source>
        <dbReference type="SAM" id="MobiDB-lite"/>
    </source>
</evidence>
<feature type="region of interest" description="Disordered" evidence="6">
    <location>
        <begin position="905"/>
        <end position="929"/>
    </location>
</feature>
<feature type="region of interest" description="Disordered" evidence="6">
    <location>
        <begin position="590"/>
        <end position="658"/>
    </location>
</feature>
<feature type="region of interest" description="Disordered" evidence="6">
    <location>
        <begin position="1340"/>
        <end position="1364"/>
    </location>
</feature>
<dbReference type="OrthoDB" id="46159at2759"/>
<dbReference type="HOGENOM" id="CLU_005634_0_0_1"/>
<feature type="domain" description="CLASP N-terminal" evidence="7">
    <location>
        <begin position="20"/>
        <end position="240"/>
    </location>
</feature>
<evidence type="ECO:0000256" key="5">
    <source>
        <dbReference type="ARBA" id="ARBA00022776"/>
    </source>
</evidence>
<evidence type="ECO:0000256" key="3">
    <source>
        <dbReference type="ARBA" id="ARBA00022618"/>
    </source>
</evidence>
<dbReference type="SUPFAM" id="SSF48371">
    <property type="entry name" value="ARM repeat"/>
    <property type="match status" value="1"/>
</dbReference>
<dbReference type="InterPro" id="IPR011989">
    <property type="entry name" value="ARM-like"/>
</dbReference>
<comment type="similarity">
    <text evidence="2">Belongs to the CLASP family.</text>
</comment>
<evidence type="ECO:0000256" key="2">
    <source>
        <dbReference type="ARBA" id="ARBA00009549"/>
    </source>
</evidence>
<evidence type="ECO:0000259" key="7">
    <source>
        <dbReference type="Pfam" id="PF12348"/>
    </source>
</evidence>
<feature type="region of interest" description="Disordered" evidence="6">
    <location>
        <begin position="414"/>
        <end position="478"/>
    </location>
</feature>
<dbReference type="GO" id="GO:0005874">
    <property type="term" value="C:microtubule"/>
    <property type="evidence" value="ECO:0007669"/>
    <property type="project" value="UniProtKB-KW"/>
</dbReference>
<feature type="compositionally biased region" description="Acidic residues" evidence="6">
    <location>
        <begin position="1174"/>
        <end position="1187"/>
    </location>
</feature>
<feature type="compositionally biased region" description="Basic and acidic residues" evidence="6">
    <location>
        <begin position="1344"/>
        <end position="1354"/>
    </location>
</feature>
<feature type="region of interest" description="Disordered" evidence="6">
    <location>
        <begin position="1146"/>
        <end position="1271"/>
    </location>
</feature>
<sequence length="1364" mass="146493">MPTITGDTKIPVPTIRHFADELDSLAYALEPEEREDTWEKFEKAIIRFTAVTRGGGYQFTESYVEGVGRGGVGSKIVRCMLSDRGRLSGVAIELLQTFAPQLGLHFKPLVNLYLEPLVDLLGRPNKVFLKRAEKCLAVIISNCQIPTILTSLYRGLDDNAASCRKGCSMGVERALKEWPVELWTEKWLVILEESLKKMATNKDPDVRKAGKNVWALFMDAWPERVDEFSAPLTPTIKRYLDISGAGGLSKSKPTCPVPPARKVLPPLTSSTTSDCNKTLQSRVNDLLSVPRAAHASSSASVTEADPSGKRSSHTEPTMSHEPHCISKAYHEYSRQERSRALETVPLVSVHAHAPSGAFLHDVPPSSNPSAFFSPPVRPEHHTQQVKPKALSKPVRPTMPTSFSVPALHANPYSYVSSSSSGRADEPVRPRRLGQAQRIKVTLPVEGEEGDQEREQREYGRGRDKEGPLRGAVRPITAGMGGLGKKAGLGRAERRVVTTPLPTACGPLTTGAFEGGAVRLRKKEHNIAVTGEEQAECGSATHAYLPPQEGSAPEAGPRIHHPQPETKQQQQPFFSPVVAHVLKKNVDSPLLPVLMGSHSRSPSSSSTPSLENQLPPTTSTPSIAHPSTYVLESASPLEQKNVSEAEAQEGEETNEEKEMELIKIYLKEVYPLTPPSVKPSSKKKEEIELAKRVELPGSPKKRVEEDGQKEEREDKDGSEGKEKGQERAPASISTSTTASVPAPASNTTTSGPVPPPPPASIINAPHSRKPPIPTAASSCPMNPRPRVISGPSVSTKSMNKPPTKPPTKPIVRKAFRPTSSTSSTSAAAATAAVSASGSGGGHLTAATMAGCAKVVATNPSKPVIVTSSMNVSASNTGVGGAAASSTAGRTAKAQYNTAFSSTKSLAKVKEKEKERTKQEPVRRAEAKKAATIVPALSRQASTSSIAAVSTLANGRANAMPGRKPPVPSHVTLPPAKKERIKLKMPLPSFRPARARPAVAAQFSTSGAEVKGQRVRGKEMRQEMIRLPDSPPPGGNRSNIKGMGLGVKETTRIVKREEVPWPADPHEMALPKAPQESLSPISAETALKLKENKEKEREGDKSPTFSSTRSARLITLEEMPQSPIKLEKGRPASPLLTTGVEAVYPLLESGAGFEDRELRDGDEIKVNNRMVAGNENEGEEEITIEEADEREQKDERKQDQMGEHLMQENEIDISSAPPSDAYSPIHEPSATSGVPPRPSSPSLPTQIHTPSPASTSSTLSTATPHLPTHTSSTSRYTLATCNEASAPYNSAITLLSKLESEMLIVESGDVQSFSMSVGDEGILVTPERRALAVKDVNTVQTNSVKQGDKGKGERLGTPEMGLEGDV</sequence>
<gene>
    <name evidence="8" type="ORF">I312_04750</name>
</gene>
<feature type="compositionally biased region" description="Basic and acidic residues" evidence="6">
    <location>
        <begin position="1014"/>
        <end position="1024"/>
    </location>
</feature>